<dbReference type="Gene3D" id="3.30.60.30">
    <property type="match status" value="1"/>
</dbReference>
<proteinExistence type="predicted"/>
<evidence type="ECO:0000256" key="3">
    <source>
        <dbReference type="ARBA" id="ARBA00022525"/>
    </source>
</evidence>
<dbReference type="PROSITE" id="PS51465">
    <property type="entry name" value="KAZAL_2"/>
    <property type="match status" value="1"/>
</dbReference>
<evidence type="ECO:0000256" key="8">
    <source>
        <dbReference type="ARBA" id="ARBA00023180"/>
    </source>
</evidence>
<feature type="domain" description="Kazal-like" evidence="9">
    <location>
        <begin position="37"/>
        <end position="63"/>
    </location>
</feature>
<keyword evidence="4" id="KW-0646">Protease inhibitor</keyword>
<name>A0A8B9EMF4_ANSCY</name>
<evidence type="ECO:0000256" key="4">
    <source>
        <dbReference type="ARBA" id="ARBA00022690"/>
    </source>
</evidence>
<keyword evidence="6" id="KW-0722">Serine protease inhibitor</keyword>
<dbReference type="SUPFAM" id="SSF100895">
    <property type="entry name" value="Kazal-type serine protease inhibitors"/>
    <property type="match status" value="1"/>
</dbReference>
<dbReference type="Ensembl" id="ENSACDT00005027150.1">
    <property type="protein sequence ID" value="ENSACDP00005022701.1"/>
    <property type="gene ID" value="ENSACDG00005016457.1"/>
</dbReference>
<keyword evidence="11" id="KW-1185">Reference proteome</keyword>
<evidence type="ECO:0000313" key="11">
    <source>
        <dbReference type="Proteomes" id="UP000694521"/>
    </source>
</evidence>
<dbReference type="InterPro" id="IPR001239">
    <property type="entry name" value="Prot_inh_Kazal-m"/>
</dbReference>
<accession>A0A8B9EMF4</accession>
<evidence type="ECO:0000256" key="5">
    <source>
        <dbReference type="ARBA" id="ARBA00022737"/>
    </source>
</evidence>
<evidence type="ECO:0000256" key="6">
    <source>
        <dbReference type="ARBA" id="ARBA00022900"/>
    </source>
</evidence>
<reference evidence="10" key="1">
    <citation type="submission" date="2025-08" db="UniProtKB">
        <authorList>
            <consortium name="Ensembl"/>
        </authorList>
    </citation>
    <scope>IDENTIFICATION</scope>
</reference>
<evidence type="ECO:0000259" key="9">
    <source>
        <dbReference type="PROSITE" id="PS51465"/>
    </source>
</evidence>
<dbReference type="AlphaFoldDB" id="A0A8B9EMF4"/>
<dbReference type="InterPro" id="IPR002350">
    <property type="entry name" value="Kazal_dom"/>
</dbReference>
<dbReference type="Pfam" id="PF00050">
    <property type="entry name" value="Kazal_1"/>
    <property type="match status" value="1"/>
</dbReference>
<reference evidence="10" key="2">
    <citation type="submission" date="2025-09" db="UniProtKB">
        <authorList>
            <consortium name="Ensembl"/>
        </authorList>
    </citation>
    <scope>IDENTIFICATION</scope>
</reference>
<dbReference type="GO" id="GO:0005576">
    <property type="term" value="C:extracellular region"/>
    <property type="evidence" value="ECO:0007669"/>
    <property type="project" value="UniProtKB-SubCell"/>
</dbReference>
<keyword evidence="7" id="KW-1015">Disulfide bond</keyword>
<dbReference type="PRINTS" id="PR00290">
    <property type="entry name" value="KAZALINHBTR"/>
</dbReference>
<evidence type="ECO:0000256" key="2">
    <source>
        <dbReference type="ARBA" id="ARBA00019248"/>
    </source>
</evidence>
<evidence type="ECO:0000256" key="7">
    <source>
        <dbReference type="ARBA" id="ARBA00023157"/>
    </source>
</evidence>
<evidence type="ECO:0000313" key="10">
    <source>
        <dbReference type="Ensembl" id="ENSACDP00005022701.1"/>
    </source>
</evidence>
<protein>
    <recommendedName>
        <fullName evidence="2">Ovomucoid</fullName>
    </recommendedName>
</protein>
<keyword evidence="5" id="KW-0677">Repeat</keyword>
<keyword evidence="3" id="KW-0964">Secreted</keyword>
<organism evidence="10 11">
    <name type="scientific">Anser cygnoides</name>
    <name type="common">Swan goose</name>
    <dbReference type="NCBI Taxonomy" id="8845"/>
    <lineage>
        <taxon>Eukaryota</taxon>
        <taxon>Metazoa</taxon>
        <taxon>Chordata</taxon>
        <taxon>Craniata</taxon>
        <taxon>Vertebrata</taxon>
        <taxon>Euteleostomi</taxon>
        <taxon>Archelosauria</taxon>
        <taxon>Archosauria</taxon>
        <taxon>Dinosauria</taxon>
        <taxon>Saurischia</taxon>
        <taxon>Theropoda</taxon>
        <taxon>Coelurosauria</taxon>
        <taxon>Aves</taxon>
        <taxon>Neognathae</taxon>
        <taxon>Galloanserae</taxon>
        <taxon>Anseriformes</taxon>
        <taxon>Anatidae</taxon>
        <taxon>Anserinae</taxon>
        <taxon>Anser</taxon>
    </lineage>
</organism>
<sequence>MLQFSFQYTQSNYGNTEGSLNSVFKRGRRFTAEVSLCTRHYNPLCATNGVTYSNKCSFCTAVA</sequence>
<comment type="subcellular location">
    <subcellularLocation>
        <location evidence="1">Secreted</location>
    </subcellularLocation>
</comment>
<dbReference type="PROSITE" id="PS00282">
    <property type="entry name" value="KAZAL_1"/>
    <property type="match status" value="1"/>
</dbReference>
<evidence type="ECO:0000256" key="1">
    <source>
        <dbReference type="ARBA" id="ARBA00004613"/>
    </source>
</evidence>
<keyword evidence="8" id="KW-0325">Glycoprotein</keyword>
<dbReference type="GO" id="GO:0004867">
    <property type="term" value="F:serine-type endopeptidase inhibitor activity"/>
    <property type="evidence" value="ECO:0007669"/>
    <property type="project" value="UniProtKB-KW"/>
</dbReference>
<dbReference type="Proteomes" id="UP000694521">
    <property type="component" value="Unplaced"/>
</dbReference>
<dbReference type="InterPro" id="IPR036058">
    <property type="entry name" value="Kazal_dom_sf"/>
</dbReference>